<sequence length="473" mass="53679">MTDIKKDQLNVQFEGEDLDQESDLEKRIVGLGVHPEYARWVYENTNPADIFRKPEALDDMLVIDASYGNFAGLFASSLLAEMGAEVIRVEPPGGDIARKMSPYGMMIKDTGLPYLVEGGRNKFHVTCNLQTEEGRGLFKKLVRKADVLIETFKPGYLASMGLGYENLKSENPGLIYCAIHSYGHFGEDAELYGNQPDYDIIAQARGVIMSVTGEPELDPEVPQEYKRPLKHGNWMGWYVGGAWAAYGIGLAMFYKRKTGKGQFIDCSPPEGLLSISNYLIQYYHMSGNEMPRAGNYDYAVFPYTYVKCKDGYTFISGFTDPNWAALCEIMDRPDLQQRFPTIKERLTPENQPVIQHEIEKFTENYTSDELLEMITAYSRKPDKKGTVVTGRLETPRDVLERDHWKDRMTFVIIDDPHYGRLLVQNSSFKAMTLTPGRIKWICRPVGADNEYIYQKYLGIGKSTLKNLAEQGVL</sequence>
<protein>
    <submittedName>
        <fullName evidence="3">Crotonobetainyl-CoA:carnitine CoA-transferase CaiB</fullName>
    </submittedName>
</protein>
<dbReference type="STRING" id="39841.SAMN05660836_02569"/>
<keyword evidence="1 3" id="KW-0808">Transferase</keyword>
<dbReference type="EMBL" id="FOUU01000013">
    <property type="protein sequence ID" value="SFN07641.1"/>
    <property type="molecule type" value="Genomic_DNA"/>
</dbReference>
<dbReference type="InterPro" id="IPR023606">
    <property type="entry name" value="CoA-Trfase_III_dom_1_sf"/>
</dbReference>
<reference evidence="3 4" key="1">
    <citation type="submission" date="2016-10" db="EMBL/GenBank/DDBJ databases">
        <authorList>
            <person name="de Groot N.N."/>
        </authorList>
    </citation>
    <scope>NUCLEOTIDE SEQUENCE [LARGE SCALE GENOMIC DNA]</scope>
    <source>
        <strain evidence="3 4">DSM 9990</strain>
    </source>
</reference>
<dbReference type="InterPro" id="IPR050483">
    <property type="entry name" value="CoA-transferase_III_domain"/>
</dbReference>
<evidence type="ECO:0000313" key="3">
    <source>
        <dbReference type="EMBL" id="SFN07641.1"/>
    </source>
</evidence>
<evidence type="ECO:0000313" key="4">
    <source>
        <dbReference type="Proteomes" id="UP000199611"/>
    </source>
</evidence>
<keyword evidence="2" id="KW-0472">Membrane</keyword>
<evidence type="ECO:0000256" key="2">
    <source>
        <dbReference type="SAM" id="Phobius"/>
    </source>
</evidence>
<keyword evidence="2" id="KW-0812">Transmembrane</keyword>
<gene>
    <name evidence="3" type="ORF">SAMN05660836_02569</name>
</gene>
<dbReference type="RefSeq" id="WP_093396355.1">
    <property type="nucleotide sequence ID" value="NZ_FOUU01000013.1"/>
</dbReference>
<dbReference type="InterPro" id="IPR003673">
    <property type="entry name" value="CoA-Trfase_fam_III"/>
</dbReference>
<accession>A0A1I4W2B2</accession>
<dbReference type="OrthoDB" id="5481356at2"/>
<dbReference type="Pfam" id="PF02515">
    <property type="entry name" value="CoA_transf_3"/>
    <property type="match status" value="1"/>
</dbReference>
<dbReference type="AlphaFoldDB" id="A0A1I4W2B2"/>
<dbReference type="PANTHER" id="PTHR48207:SF3">
    <property type="entry name" value="SUCCINATE--HYDROXYMETHYLGLUTARATE COA-TRANSFERASE"/>
    <property type="match status" value="1"/>
</dbReference>
<dbReference type="Gene3D" id="3.30.1540.10">
    <property type="entry name" value="formyl-coa transferase, domain 3"/>
    <property type="match status" value="1"/>
</dbReference>
<proteinExistence type="predicted"/>
<evidence type="ECO:0000256" key="1">
    <source>
        <dbReference type="ARBA" id="ARBA00022679"/>
    </source>
</evidence>
<dbReference type="Proteomes" id="UP000199611">
    <property type="component" value="Unassembled WGS sequence"/>
</dbReference>
<organism evidence="3 4">
    <name type="scientific">Thermodesulforhabdus norvegica</name>
    <dbReference type="NCBI Taxonomy" id="39841"/>
    <lineage>
        <taxon>Bacteria</taxon>
        <taxon>Pseudomonadati</taxon>
        <taxon>Thermodesulfobacteriota</taxon>
        <taxon>Syntrophobacteria</taxon>
        <taxon>Syntrophobacterales</taxon>
        <taxon>Thermodesulforhabdaceae</taxon>
        <taxon>Thermodesulforhabdus</taxon>
    </lineage>
</organism>
<dbReference type="Gene3D" id="3.40.50.10540">
    <property type="entry name" value="Crotonobetainyl-coa:carnitine coa-transferase, domain 1"/>
    <property type="match status" value="1"/>
</dbReference>
<keyword evidence="2" id="KW-1133">Transmembrane helix</keyword>
<feature type="transmembrane region" description="Helical" evidence="2">
    <location>
        <begin position="234"/>
        <end position="254"/>
    </location>
</feature>
<dbReference type="PANTHER" id="PTHR48207">
    <property type="entry name" value="SUCCINATE--HYDROXYMETHYLGLUTARATE COA-TRANSFERASE"/>
    <property type="match status" value="1"/>
</dbReference>
<dbReference type="GO" id="GO:0008410">
    <property type="term" value="F:CoA-transferase activity"/>
    <property type="evidence" value="ECO:0007669"/>
    <property type="project" value="TreeGrafter"/>
</dbReference>
<name>A0A1I4W2B2_9BACT</name>
<dbReference type="InterPro" id="IPR044855">
    <property type="entry name" value="CoA-Trfase_III_dom3_sf"/>
</dbReference>
<dbReference type="SUPFAM" id="SSF89796">
    <property type="entry name" value="CoA-transferase family III (CaiB/BaiF)"/>
    <property type="match status" value="1"/>
</dbReference>
<keyword evidence="4" id="KW-1185">Reference proteome</keyword>